<gene>
    <name evidence="1" type="ORF">BOO69_08810</name>
</gene>
<accession>A0A1J0WGR5</accession>
<dbReference type="STRING" id="1917485.BOO69_08810"/>
<dbReference type="EMBL" id="CP018076">
    <property type="protein sequence ID" value="APE43499.1"/>
    <property type="molecule type" value="Genomic_DNA"/>
</dbReference>
<reference evidence="1 2" key="1">
    <citation type="submission" date="2016-11" db="EMBL/GenBank/DDBJ databases">
        <title>Complete genome sequence of Sulfitobacter sp. AM1-D1, a toxic bacteria associated with marine dinoflagellate Alexandrium minutum in East China Sea.</title>
        <authorList>
            <person name="Yang Q."/>
            <person name="Zhang X."/>
            <person name="Tian X."/>
        </authorList>
    </citation>
    <scope>NUCLEOTIDE SEQUENCE [LARGE SCALE GENOMIC DNA]</scope>
    <source>
        <strain evidence="1 2">AM1-D1</strain>
    </source>
</reference>
<name>A0A1J0WGR5_9RHOB</name>
<dbReference type="KEGG" id="suam:BOO69_08810"/>
<proteinExistence type="predicted"/>
<dbReference type="RefSeq" id="WP_071971832.1">
    <property type="nucleotide sequence ID" value="NZ_CP018076.1"/>
</dbReference>
<protein>
    <submittedName>
        <fullName evidence="1">Uncharacterized protein</fullName>
    </submittedName>
</protein>
<dbReference type="Proteomes" id="UP000181897">
    <property type="component" value="Chromosome"/>
</dbReference>
<keyword evidence="2" id="KW-1185">Reference proteome</keyword>
<evidence type="ECO:0000313" key="2">
    <source>
        <dbReference type="Proteomes" id="UP000181897"/>
    </source>
</evidence>
<sequence length="126" mass="13293">MEHAPVQNPDLDTVLCRLSNHASVLAGLVARAEEAVGESFDRHDGESPGTVMFAELQTLDYLRQSLEDMARLLSGLAPPEGTETGVIAAHLAATLRLADTRALLAPVRAATCRPGFLDGGGAIDLF</sequence>
<dbReference type="OrthoDB" id="7725867at2"/>
<evidence type="ECO:0000313" key="1">
    <source>
        <dbReference type="EMBL" id="APE43499.1"/>
    </source>
</evidence>
<dbReference type="AlphaFoldDB" id="A0A1J0WGR5"/>
<organism evidence="1 2">
    <name type="scientific">Sulfitobacter alexandrii</name>
    <dbReference type="NCBI Taxonomy" id="1917485"/>
    <lineage>
        <taxon>Bacteria</taxon>
        <taxon>Pseudomonadati</taxon>
        <taxon>Pseudomonadota</taxon>
        <taxon>Alphaproteobacteria</taxon>
        <taxon>Rhodobacterales</taxon>
        <taxon>Roseobacteraceae</taxon>
        <taxon>Sulfitobacter</taxon>
    </lineage>
</organism>